<evidence type="ECO:0000259" key="1">
    <source>
        <dbReference type="Pfam" id="PF10785"/>
    </source>
</evidence>
<keyword evidence="3" id="KW-1185">Reference proteome</keyword>
<dbReference type="Proteomes" id="UP000515908">
    <property type="component" value="Chromosome 12"/>
</dbReference>
<evidence type="ECO:0000313" key="2">
    <source>
        <dbReference type="EMBL" id="CAD2219047.1"/>
    </source>
</evidence>
<dbReference type="AlphaFoldDB" id="S9WRN1"/>
<dbReference type="InterPro" id="IPR019721">
    <property type="entry name" value="NADH-UbQ_OxRdtase_su21_N"/>
</dbReference>
<proteinExistence type="predicted"/>
<name>S9WRN1_9TRYP</name>
<feature type="domain" description="NADH-ubiquinone oxidoreductase 21kDa subunit N-terminal" evidence="1">
    <location>
        <begin position="83"/>
        <end position="163"/>
    </location>
</feature>
<reference evidence="2 3" key="1">
    <citation type="submission" date="2020-08" db="EMBL/GenBank/DDBJ databases">
        <authorList>
            <person name="Newling K."/>
            <person name="Davey J."/>
            <person name="Forrester S."/>
        </authorList>
    </citation>
    <scope>NUCLEOTIDE SEQUENCE [LARGE SCALE GENOMIC DNA]</scope>
    <source>
        <strain evidence="3">Crithidia deanei Carvalho (ATCC PRA-265)</strain>
    </source>
</reference>
<dbReference type="Pfam" id="PF10785">
    <property type="entry name" value="NADH-u_ox-rdase"/>
    <property type="match status" value="1"/>
</dbReference>
<sequence>MASAEQLGTGGVDDAGRPIFIATEHTRYAASENRDLTDQEKLAWKSFQLWRTAMRIDRRNEIYNGIANSDYTNFNLTYHMLGTPYPVVETAPTFYDAARGLRWYEHGISVAAGFTYHYWLSSKASMRYARTVTVTKATIGFGTFVLCELMFLYRSVFRLSGYMPNDYECRKFGVLETKERLEQKKALWEKYATYKKEWCRRFDYHVYGIRPGENFNLFSACWIPAWEPSFGKQTDYPLRKNPYFLTTAPLRTAFRDNGGRYYQTRDGEVPSIKARPEMKYLYQGPLKQE</sequence>
<gene>
    <name evidence="2" type="ORF">ADEAN_000654000</name>
</gene>
<dbReference type="EMBL" id="LR877156">
    <property type="protein sequence ID" value="CAD2219047.1"/>
    <property type="molecule type" value="Genomic_DNA"/>
</dbReference>
<accession>S9WRN1</accession>
<organism evidence="2 3">
    <name type="scientific">Angomonas deanei</name>
    <dbReference type="NCBI Taxonomy" id="59799"/>
    <lineage>
        <taxon>Eukaryota</taxon>
        <taxon>Discoba</taxon>
        <taxon>Euglenozoa</taxon>
        <taxon>Kinetoplastea</taxon>
        <taxon>Metakinetoplastina</taxon>
        <taxon>Trypanosomatida</taxon>
        <taxon>Trypanosomatidae</taxon>
        <taxon>Strigomonadinae</taxon>
        <taxon>Angomonas</taxon>
    </lineage>
</organism>
<protein>
    <submittedName>
        <fullName evidence="2">NADH-ubiquinone oxidoreductase complex I, 21 kDa subunit, putative</fullName>
    </submittedName>
</protein>
<evidence type="ECO:0000313" key="3">
    <source>
        <dbReference type="Proteomes" id="UP000515908"/>
    </source>
</evidence>
<keyword evidence="2" id="KW-0830">Ubiquinone</keyword>
<dbReference type="VEuPathDB" id="TriTrypDB:ADEAN_000654000"/>
<dbReference type="OrthoDB" id="268913at2759"/>